<feature type="compositionally biased region" description="Pro residues" evidence="1">
    <location>
        <begin position="283"/>
        <end position="294"/>
    </location>
</feature>
<dbReference type="AlphaFoldDB" id="A0A8E2F2S8"/>
<accession>A0A8E2F2S8</accession>
<gene>
    <name evidence="2" type="ORF">AOQ84DRAFT_220765</name>
</gene>
<evidence type="ECO:0000313" key="2">
    <source>
        <dbReference type="EMBL" id="OCL09535.1"/>
    </source>
</evidence>
<organism evidence="2 3">
    <name type="scientific">Glonium stellatum</name>
    <dbReference type="NCBI Taxonomy" id="574774"/>
    <lineage>
        <taxon>Eukaryota</taxon>
        <taxon>Fungi</taxon>
        <taxon>Dikarya</taxon>
        <taxon>Ascomycota</taxon>
        <taxon>Pezizomycotina</taxon>
        <taxon>Dothideomycetes</taxon>
        <taxon>Pleosporomycetidae</taxon>
        <taxon>Gloniales</taxon>
        <taxon>Gloniaceae</taxon>
        <taxon>Glonium</taxon>
    </lineage>
</organism>
<evidence type="ECO:0000313" key="3">
    <source>
        <dbReference type="Proteomes" id="UP000250140"/>
    </source>
</evidence>
<evidence type="ECO:0000256" key="1">
    <source>
        <dbReference type="SAM" id="MobiDB-lite"/>
    </source>
</evidence>
<feature type="region of interest" description="Disordered" evidence="1">
    <location>
        <begin position="281"/>
        <end position="307"/>
    </location>
</feature>
<reference evidence="2 3" key="1">
    <citation type="journal article" date="2016" name="Nat. Commun.">
        <title>Ectomycorrhizal ecology is imprinted in the genome of the dominant symbiotic fungus Cenococcum geophilum.</title>
        <authorList>
            <consortium name="DOE Joint Genome Institute"/>
            <person name="Peter M."/>
            <person name="Kohler A."/>
            <person name="Ohm R.A."/>
            <person name="Kuo A."/>
            <person name="Krutzmann J."/>
            <person name="Morin E."/>
            <person name="Arend M."/>
            <person name="Barry K.W."/>
            <person name="Binder M."/>
            <person name="Choi C."/>
            <person name="Clum A."/>
            <person name="Copeland A."/>
            <person name="Grisel N."/>
            <person name="Haridas S."/>
            <person name="Kipfer T."/>
            <person name="LaButti K."/>
            <person name="Lindquist E."/>
            <person name="Lipzen A."/>
            <person name="Maire R."/>
            <person name="Meier B."/>
            <person name="Mihaltcheva S."/>
            <person name="Molinier V."/>
            <person name="Murat C."/>
            <person name="Poggeler S."/>
            <person name="Quandt C.A."/>
            <person name="Sperisen C."/>
            <person name="Tritt A."/>
            <person name="Tisserant E."/>
            <person name="Crous P.W."/>
            <person name="Henrissat B."/>
            <person name="Nehls U."/>
            <person name="Egli S."/>
            <person name="Spatafora J.W."/>
            <person name="Grigoriev I.V."/>
            <person name="Martin F.M."/>
        </authorList>
    </citation>
    <scope>NUCLEOTIDE SEQUENCE [LARGE SCALE GENOMIC DNA]</scope>
    <source>
        <strain evidence="2 3">CBS 207.34</strain>
    </source>
</reference>
<sequence>MLRLDAPITPVRQSHAGVHRGCSIWRTAGFCVPCAGKAAEATWGNLGRLRLLLHGARRDGAYHQRRRFKLETCNVAARGAARRRRFLLPAWPGRPCARAVLASRACPRPAHTAHTAHTAQSAHTAHAAHARLCTSVHTLSPCTVTLPWAGRLGRTLLRIDSIATKLCDRLLLCPNGPRSSVNCHLLPREAQEPFPFTECHPHQSLPLLGLCREEQGQHDASDLPLAVRPPLIEHPSTLPSHYALDDTSVCVKAPREQPLTSIPCCFTELAFGHQESCSATVWDPPPQKGRPNPLPVFLRLQRERHTR</sequence>
<dbReference type="EMBL" id="KV749415">
    <property type="protein sequence ID" value="OCL09535.1"/>
    <property type="molecule type" value="Genomic_DNA"/>
</dbReference>
<proteinExistence type="predicted"/>
<name>A0A8E2F2S8_9PEZI</name>
<protein>
    <submittedName>
        <fullName evidence="2">Uncharacterized protein</fullName>
    </submittedName>
</protein>
<dbReference type="Proteomes" id="UP000250140">
    <property type="component" value="Unassembled WGS sequence"/>
</dbReference>
<keyword evidence="3" id="KW-1185">Reference proteome</keyword>